<feature type="transmembrane region" description="Helical" evidence="6">
    <location>
        <begin position="278"/>
        <end position="299"/>
    </location>
</feature>
<dbReference type="InterPro" id="IPR036259">
    <property type="entry name" value="MFS_trans_sf"/>
</dbReference>
<feature type="transmembrane region" description="Helical" evidence="6">
    <location>
        <begin position="194"/>
        <end position="214"/>
    </location>
</feature>
<evidence type="ECO:0000256" key="6">
    <source>
        <dbReference type="SAM" id="Phobius"/>
    </source>
</evidence>
<dbReference type="PANTHER" id="PTHR43124:SF3">
    <property type="entry name" value="CHLORAMPHENICOL EFFLUX PUMP RV0191"/>
    <property type="match status" value="1"/>
</dbReference>
<gene>
    <name evidence="8" type="primary">yjjL_2</name>
    <name evidence="8" type="ORF">D791_02821</name>
</gene>
<feature type="transmembrane region" description="Helical" evidence="6">
    <location>
        <begin position="134"/>
        <end position="152"/>
    </location>
</feature>
<dbReference type="Gene3D" id="1.20.1250.20">
    <property type="entry name" value="MFS general substrate transporter like domains"/>
    <property type="match status" value="1"/>
</dbReference>
<evidence type="ECO:0000256" key="2">
    <source>
        <dbReference type="ARBA" id="ARBA00022475"/>
    </source>
</evidence>
<comment type="subcellular location">
    <subcellularLocation>
        <location evidence="1">Cell membrane</location>
        <topology evidence="1">Multi-pass membrane protein</topology>
    </subcellularLocation>
</comment>
<dbReference type="PROSITE" id="PS50850">
    <property type="entry name" value="MFS"/>
    <property type="match status" value="1"/>
</dbReference>
<keyword evidence="5 6" id="KW-0472">Membrane</keyword>
<feature type="domain" description="Major facilitator superfamily (MFS) profile" evidence="7">
    <location>
        <begin position="1"/>
        <end position="428"/>
    </location>
</feature>
<feature type="transmembrane region" description="Helical" evidence="6">
    <location>
        <begin position="311"/>
        <end position="329"/>
    </location>
</feature>
<dbReference type="InterPro" id="IPR050189">
    <property type="entry name" value="MFS_Efflux_Transporters"/>
</dbReference>
<evidence type="ECO:0000256" key="4">
    <source>
        <dbReference type="ARBA" id="ARBA00022989"/>
    </source>
</evidence>
<evidence type="ECO:0000256" key="3">
    <source>
        <dbReference type="ARBA" id="ARBA00022692"/>
    </source>
</evidence>
<comment type="caution">
    <text evidence="8">The sequence shown here is derived from an EMBL/GenBank/DDBJ whole genome shotgun (WGS) entry which is preliminary data.</text>
</comment>
<evidence type="ECO:0000256" key="1">
    <source>
        <dbReference type="ARBA" id="ARBA00004651"/>
    </source>
</evidence>
<dbReference type="SUPFAM" id="SSF103473">
    <property type="entry name" value="MFS general substrate transporter"/>
    <property type="match status" value="1"/>
</dbReference>
<feature type="transmembrane region" description="Helical" evidence="6">
    <location>
        <begin position="104"/>
        <end position="122"/>
    </location>
</feature>
<evidence type="ECO:0000259" key="7">
    <source>
        <dbReference type="PROSITE" id="PS50850"/>
    </source>
</evidence>
<sequence length="431" mass="45720">MLGLLSDDDAPKGYSVAPQQLFQDLNHVIKSTSNDLGDDLSSLCSGLLSFLPVTDRKCRHFARTDKGSSPVCSGSCLLTSAYFLTFGIAQIPLGIALDRYGPKRVLGCLLLLAAGGSAAFAMGNSLGQLTLARALIGFGVSACLMASLKGFAMWYPAERQSSMTGYIMAAGALGALTASTPMEAMLPFLGWRGVFWLIACIAAALSVFVFIALPGDAQQTSRESLSATLKSVGKIFVAPDFLRFAGSATFFTGGFMAMQSLWAVPWLMNVNGLSLSQAASYLMTLNLGMLTGQLSVGIFGTRLSQRGITPLNFMQIGYGLMLIVQGLILSGWGPILVFWFMLGMLSAANAQTYIATAANFPKSAFGRVSTAINLMAFAGAFIVQWGLGIALDILQQNGVSMSGSLRMAFAGLIALQILSFIPLVYKKRLDK</sequence>
<dbReference type="AlphaFoldDB" id="W9USQ8"/>
<evidence type="ECO:0000313" key="9">
    <source>
        <dbReference type="Proteomes" id="UP000019464"/>
    </source>
</evidence>
<keyword evidence="9" id="KW-1185">Reference proteome</keyword>
<dbReference type="Pfam" id="PF07690">
    <property type="entry name" value="MFS_1"/>
    <property type="match status" value="1"/>
</dbReference>
<feature type="transmembrane region" description="Helical" evidence="6">
    <location>
        <begin position="164"/>
        <end position="182"/>
    </location>
</feature>
<reference evidence="8 9" key="2">
    <citation type="journal article" date="2015" name="Syst. Appl. Microbiol.">
        <title>Nitrincola nitratireducens sp. nov. isolated from a haloalkaline crater lake.</title>
        <authorList>
            <person name="Singh A."/>
            <person name="Vaidya B."/>
            <person name="Tanuku N.R."/>
            <person name="Pinnaka A.K."/>
        </authorList>
    </citation>
    <scope>NUCLEOTIDE SEQUENCE [LARGE SCALE GENOMIC DNA]</scope>
    <source>
        <strain evidence="8 9">AK23</strain>
    </source>
</reference>
<dbReference type="PATRIC" id="fig|1229521.3.peg.2852"/>
<feature type="transmembrane region" description="Helical" evidence="6">
    <location>
        <begin position="335"/>
        <end position="356"/>
    </location>
</feature>
<dbReference type="PANTHER" id="PTHR43124">
    <property type="entry name" value="PURINE EFFLUX PUMP PBUE"/>
    <property type="match status" value="1"/>
</dbReference>
<feature type="transmembrane region" description="Helical" evidence="6">
    <location>
        <begin position="235"/>
        <end position="258"/>
    </location>
</feature>
<evidence type="ECO:0000313" key="8">
    <source>
        <dbReference type="EMBL" id="EXJ10263.1"/>
    </source>
</evidence>
<accession>W9USQ8</accession>
<keyword evidence="2" id="KW-1003">Cell membrane</keyword>
<dbReference type="InterPro" id="IPR011701">
    <property type="entry name" value="MFS"/>
</dbReference>
<feature type="transmembrane region" description="Helical" evidence="6">
    <location>
        <begin position="368"/>
        <end position="387"/>
    </location>
</feature>
<dbReference type="STRING" id="1229521.D791_02821"/>
<feature type="transmembrane region" description="Helical" evidence="6">
    <location>
        <begin position="407"/>
        <end position="425"/>
    </location>
</feature>
<dbReference type="GO" id="GO:0022857">
    <property type="term" value="F:transmembrane transporter activity"/>
    <property type="evidence" value="ECO:0007669"/>
    <property type="project" value="InterPro"/>
</dbReference>
<name>W9USQ8_9GAMM</name>
<keyword evidence="4 6" id="KW-1133">Transmembrane helix</keyword>
<protein>
    <submittedName>
        <fullName evidence="8">L-galactonate transporter</fullName>
    </submittedName>
</protein>
<dbReference type="InterPro" id="IPR020846">
    <property type="entry name" value="MFS_dom"/>
</dbReference>
<dbReference type="GO" id="GO:0005886">
    <property type="term" value="C:plasma membrane"/>
    <property type="evidence" value="ECO:0007669"/>
    <property type="project" value="UniProtKB-SubCell"/>
</dbReference>
<proteinExistence type="predicted"/>
<evidence type="ECO:0000256" key="5">
    <source>
        <dbReference type="ARBA" id="ARBA00023136"/>
    </source>
</evidence>
<dbReference type="EMBL" id="AONB01000015">
    <property type="protein sequence ID" value="EXJ10263.1"/>
    <property type="molecule type" value="Genomic_DNA"/>
</dbReference>
<reference evidence="9" key="1">
    <citation type="submission" date="2012-11" db="EMBL/GenBank/DDBJ databases">
        <authorList>
            <person name="Singh A."/>
            <person name="Pinnaka A.K."/>
            <person name="Vaidya B."/>
        </authorList>
    </citation>
    <scope>NUCLEOTIDE SEQUENCE [LARGE SCALE GENOMIC DNA]</scope>
    <source>
        <strain evidence="9">AK23</strain>
    </source>
</reference>
<organism evidence="8 9">
    <name type="scientific">Nitrincola nitratireducens</name>
    <dbReference type="NCBI Taxonomy" id="1229521"/>
    <lineage>
        <taxon>Bacteria</taxon>
        <taxon>Pseudomonadati</taxon>
        <taxon>Pseudomonadota</taxon>
        <taxon>Gammaproteobacteria</taxon>
        <taxon>Oceanospirillales</taxon>
        <taxon>Oceanospirillaceae</taxon>
        <taxon>Nitrincola</taxon>
    </lineage>
</organism>
<dbReference type="Proteomes" id="UP000019464">
    <property type="component" value="Unassembled WGS sequence"/>
</dbReference>
<feature type="transmembrane region" description="Helical" evidence="6">
    <location>
        <begin position="77"/>
        <end position="97"/>
    </location>
</feature>
<keyword evidence="3 6" id="KW-0812">Transmembrane</keyword>